<evidence type="ECO:0000256" key="4">
    <source>
        <dbReference type="ARBA" id="ARBA00023239"/>
    </source>
</evidence>
<dbReference type="Gene3D" id="3.90.1590.10">
    <property type="entry name" value="glutathione-dependent formaldehyde- activating enzyme (gfa)"/>
    <property type="match status" value="1"/>
</dbReference>
<dbReference type="GO" id="GO:0016846">
    <property type="term" value="F:carbon-sulfur lyase activity"/>
    <property type="evidence" value="ECO:0007669"/>
    <property type="project" value="InterPro"/>
</dbReference>
<evidence type="ECO:0000256" key="2">
    <source>
        <dbReference type="ARBA" id="ARBA00022723"/>
    </source>
</evidence>
<reference evidence="6 7" key="1">
    <citation type="journal article" date="2024" name="Front Chem Biol">
        <title>Unveiling the potential of Daldinia eschscholtzii MFLUCC 19-0629 through bioactivity and bioinformatics studies for enhanced sustainable agriculture production.</title>
        <authorList>
            <person name="Brooks S."/>
            <person name="Weaver J.A."/>
            <person name="Klomchit A."/>
            <person name="Alharthi S.A."/>
            <person name="Onlamun T."/>
            <person name="Nurani R."/>
            <person name="Vong T.K."/>
            <person name="Alberti F."/>
            <person name="Greco C."/>
        </authorList>
    </citation>
    <scope>NUCLEOTIDE SEQUENCE [LARGE SCALE GENOMIC DNA]</scope>
    <source>
        <strain evidence="6">MFLUCC 19-0629</strain>
    </source>
</reference>
<keyword evidence="7" id="KW-1185">Reference proteome</keyword>
<dbReference type="SUPFAM" id="SSF51316">
    <property type="entry name" value="Mss4-like"/>
    <property type="match status" value="1"/>
</dbReference>
<evidence type="ECO:0000259" key="5">
    <source>
        <dbReference type="Pfam" id="PF04828"/>
    </source>
</evidence>
<gene>
    <name evidence="6" type="ORF">Daesc_003532</name>
</gene>
<evidence type="ECO:0000256" key="3">
    <source>
        <dbReference type="ARBA" id="ARBA00022833"/>
    </source>
</evidence>
<dbReference type="Proteomes" id="UP001369815">
    <property type="component" value="Unassembled WGS sequence"/>
</dbReference>
<feature type="domain" description="CENP-V/GFA" evidence="5">
    <location>
        <begin position="13"/>
        <end position="100"/>
    </location>
</feature>
<dbReference type="EMBL" id="JBANMG010000003">
    <property type="protein sequence ID" value="KAK6955886.1"/>
    <property type="molecule type" value="Genomic_DNA"/>
</dbReference>
<evidence type="ECO:0000256" key="1">
    <source>
        <dbReference type="ARBA" id="ARBA00005495"/>
    </source>
</evidence>
<name>A0AAX6MTN7_9PEZI</name>
<keyword evidence="3" id="KW-0862">Zinc</keyword>
<keyword evidence="4" id="KW-0456">Lyase</keyword>
<accession>A0AAX6MTN7</accession>
<dbReference type="PANTHER" id="PTHR33337:SF30">
    <property type="entry name" value="DUF636 DOMAIN PROTEIN (AFU_ORTHOLOGUE AFUA_1G03180)"/>
    <property type="match status" value="1"/>
</dbReference>
<evidence type="ECO:0000313" key="7">
    <source>
        <dbReference type="Proteomes" id="UP001369815"/>
    </source>
</evidence>
<protein>
    <recommendedName>
        <fullName evidence="5">CENP-V/GFA domain-containing protein</fullName>
    </recommendedName>
</protein>
<proteinExistence type="inferred from homology"/>
<dbReference type="PANTHER" id="PTHR33337">
    <property type="entry name" value="GFA DOMAIN-CONTAINING PROTEIN"/>
    <property type="match status" value="1"/>
</dbReference>
<comment type="similarity">
    <text evidence="1">Belongs to the Gfa family.</text>
</comment>
<keyword evidence="2" id="KW-0479">Metal-binding</keyword>
<evidence type="ECO:0000313" key="6">
    <source>
        <dbReference type="EMBL" id="KAK6955886.1"/>
    </source>
</evidence>
<dbReference type="GO" id="GO:0046872">
    <property type="term" value="F:metal ion binding"/>
    <property type="evidence" value="ECO:0007669"/>
    <property type="project" value="UniProtKB-KW"/>
</dbReference>
<dbReference type="AlphaFoldDB" id="A0AAX6MTN7"/>
<dbReference type="InterPro" id="IPR011057">
    <property type="entry name" value="Mss4-like_sf"/>
</dbReference>
<dbReference type="Pfam" id="PF04828">
    <property type="entry name" value="GFA"/>
    <property type="match status" value="1"/>
</dbReference>
<sequence>MPTGSCLCGEITVAYEGDPVSTVFQIPKTGFSVTKGEPKTWTKVSDHGNEITNHFCATCGVLMFKTSGAAVNRERIGLRAGVLDDQNLLDTPPSVEIYVERRPQWLKQVEGAMQLNSKFEVVSEVQQIETEPENAGQPARDEKLKFKRLKLVGESLLEMAPSSLPSLDELAEGMKGSGKTEKWDVVVSYSIAKLNAVLQKLWKSDSASKKVKFSKEREGPGHTKFWTDFNVTLATPTLSFTLTKNACLKMDLSGTYHDRTDSQTYKDEDIPSGYYFEATVPIICVSADGNKIGKSEEMDGVLAFDPNKANEHLHVVFSFDSTKDTTAVFDVKKKDGATDNDAFVHTSEYFENWIKSNWNTIQYSLAEVTPTQEDGTQVLTPEHVAFTVYPTRDRSSGCLSLYIKTKGSGNQDGEATTVFRLSSGESIPIPSDHTASIIIRRELVQKFLSQAINGATAYSEKALTVSPKSTTTGFAYTTKLNTTFRNSLSQHTALGDYIIREFDWSFDDSPLNLDISNNQARWTMNFENSFGWLITRTYVSHGDVKTDNKYGKVNYSLSMDNTSTFMSLDDKKVTAKIEIQKGWWNRKAEAVQPSLSEKLLGMQDYIPDVVRKWMDDWEFPGFSNTLRLDFFATTNVFAPGKHIIDIDTTVGVLTPYDLLIVGDVTDPSKLK</sequence>
<dbReference type="InterPro" id="IPR006913">
    <property type="entry name" value="CENP-V/GFA"/>
</dbReference>
<organism evidence="6 7">
    <name type="scientific">Daldinia eschscholtzii</name>
    <dbReference type="NCBI Taxonomy" id="292717"/>
    <lineage>
        <taxon>Eukaryota</taxon>
        <taxon>Fungi</taxon>
        <taxon>Dikarya</taxon>
        <taxon>Ascomycota</taxon>
        <taxon>Pezizomycotina</taxon>
        <taxon>Sordariomycetes</taxon>
        <taxon>Xylariomycetidae</taxon>
        <taxon>Xylariales</taxon>
        <taxon>Hypoxylaceae</taxon>
        <taxon>Daldinia</taxon>
    </lineage>
</organism>
<comment type="caution">
    <text evidence="6">The sequence shown here is derived from an EMBL/GenBank/DDBJ whole genome shotgun (WGS) entry which is preliminary data.</text>
</comment>